<dbReference type="Proteomes" id="UP000315983">
    <property type="component" value="Unassembled WGS sequence"/>
</dbReference>
<dbReference type="EMBL" id="BOQM01000006">
    <property type="protein sequence ID" value="GIM82884.1"/>
    <property type="molecule type" value="Genomic_DNA"/>
</dbReference>
<reference evidence="3 4" key="1">
    <citation type="submission" date="2019-06" db="EMBL/GenBank/DDBJ databases">
        <title>Sequencing the genomes of 1000 actinobacteria strains.</title>
        <authorList>
            <person name="Klenk H.-P."/>
        </authorList>
    </citation>
    <scope>NUCLEOTIDE SEQUENCE [LARGE SCALE GENOMIC DNA]</scope>
    <source>
        <strain evidence="3 4">DSM 44819</strain>
    </source>
</reference>
<name>A0A542XJC0_SALAC</name>
<gene>
    <name evidence="3" type="ORF">FB564_1029</name>
    <name evidence="2" type="ORF">Sar04_09450</name>
</gene>
<evidence type="ECO:0000313" key="4">
    <source>
        <dbReference type="Proteomes" id="UP000315983"/>
    </source>
</evidence>
<organism evidence="3 4">
    <name type="scientific">Salinispora arenicola</name>
    <dbReference type="NCBI Taxonomy" id="168697"/>
    <lineage>
        <taxon>Bacteria</taxon>
        <taxon>Bacillati</taxon>
        <taxon>Actinomycetota</taxon>
        <taxon>Actinomycetes</taxon>
        <taxon>Micromonosporales</taxon>
        <taxon>Micromonosporaceae</taxon>
        <taxon>Salinispora</taxon>
    </lineage>
</organism>
<dbReference type="AlphaFoldDB" id="A0A542XJC0"/>
<evidence type="ECO:0000313" key="5">
    <source>
        <dbReference type="Proteomes" id="UP000677457"/>
    </source>
</evidence>
<proteinExistence type="predicted"/>
<evidence type="ECO:0000313" key="2">
    <source>
        <dbReference type="EMBL" id="GIM82884.1"/>
    </source>
</evidence>
<evidence type="ECO:0000256" key="1">
    <source>
        <dbReference type="SAM" id="MobiDB-lite"/>
    </source>
</evidence>
<dbReference type="RefSeq" id="WP_029024593.1">
    <property type="nucleotide sequence ID" value="NZ_BOQM01000006.1"/>
</dbReference>
<accession>A0A542XJC0</accession>
<reference evidence="2 5" key="2">
    <citation type="submission" date="2021-03" db="EMBL/GenBank/DDBJ databases">
        <title>Whole genome shotgun sequence of Salinispora arenicola NBRC 105043.</title>
        <authorList>
            <person name="Komaki H."/>
            <person name="Tamura T."/>
        </authorList>
    </citation>
    <scope>NUCLEOTIDE SEQUENCE [LARGE SCALE GENOMIC DNA]</scope>
    <source>
        <strain evidence="2 5">NBRC 105043</strain>
    </source>
</reference>
<evidence type="ECO:0000313" key="3">
    <source>
        <dbReference type="EMBL" id="TQL35958.1"/>
    </source>
</evidence>
<keyword evidence="5" id="KW-1185">Reference proteome</keyword>
<comment type="caution">
    <text evidence="3">The sequence shown here is derived from an EMBL/GenBank/DDBJ whole genome shotgun (WGS) entry which is preliminary data.</text>
</comment>
<dbReference type="GeneID" id="93770352"/>
<sequence length="75" mass="8295">MTTIRNAWRRITGEPAPVPPDTGHRPLSARLDANGPATVYAARAGAYRPLCDQPTVILDSRPLMTRLARQRACQR</sequence>
<dbReference type="EMBL" id="VFOL01000001">
    <property type="protein sequence ID" value="TQL35958.1"/>
    <property type="molecule type" value="Genomic_DNA"/>
</dbReference>
<dbReference type="Proteomes" id="UP000677457">
    <property type="component" value="Unassembled WGS sequence"/>
</dbReference>
<feature type="region of interest" description="Disordered" evidence="1">
    <location>
        <begin position="1"/>
        <end position="31"/>
    </location>
</feature>
<protein>
    <submittedName>
        <fullName evidence="3">Uncharacterized protein</fullName>
    </submittedName>
</protein>